<feature type="region of interest" description="Disordered" evidence="11">
    <location>
        <begin position="808"/>
        <end position="1127"/>
    </location>
</feature>
<feature type="transmembrane region" description="Helical" evidence="10">
    <location>
        <begin position="345"/>
        <end position="367"/>
    </location>
</feature>
<comment type="subcellular location">
    <subcellularLocation>
        <location evidence="2 10">Cell membrane</location>
        <topology evidence="2 10">Multi-pass membrane protein</topology>
    </subcellularLocation>
</comment>
<keyword evidence="8 10" id="KW-0472">Membrane</keyword>
<keyword evidence="9" id="KW-0325">Glycoprotein</keyword>
<keyword evidence="6 10" id="KW-0184">Conjugation</keyword>
<accession>A0A9W8K1S7</accession>
<dbReference type="OrthoDB" id="10248838at2759"/>
<evidence type="ECO:0000256" key="1">
    <source>
        <dbReference type="ARBA" id="ARBA00002512"/>
    </source>
</evidence>
<dbReference type="GO" id="GO:0032220">
    <property type="term" value="P:plasma membrane fusion involved in cytogamy"/>
    <property type="evidence" value="ECO:0007669"/>
    <property type="project" value="TreeGrafter"/>
</dbReference>
<comment type="caution">
    <text evidence="12">The sequence shown here is derived from an EMBL/GenBank/DDBJ whole genome shotgun (WGS) entry which is preliminary data.</text>
</comment>
<dbReference type="AlphaFoldDB" id="A0A9W8K1S7"/>
<comment type="caution">
    <text evidence="10">Lacks conserved residue(s) required for the propagation of feature annotation.</text>
</comment>
<feature type="region of interest" description="Disordered" evidence="11">
    <location>
        <begin position="714"/>
        <end position="733"/>
    </location>
</feature>
<feature type="region of interest" description="Disordered" evidence="11">
    <location>
        <begin position="743"/>
        <end position="785"/>
    </location>
</feature>
<feature type="transmembrane region" description="Helical" evidence="10">
    <location>
        <begin position="653"/>
        <end position="678"/>
    </location>
</feature>
<feature type="compositionally biased region" description="Basic and acidic residues" evidence="11">
    <location>
        <begin position="718"/>
        <end position="727"/>
    </location>
</feature>
<feature type="compositionally biased region" description="Low complexity" evidence="11">
    <location>
        <begin position="894"/>
        <end position="904"/>
    </location>
</feature>
<evidence type="ECO:0000313" key="12">
    <source>
        <dbReference type="EMBL" id="KAJ3509788.1"/>
    </source>
</evidence>
<dbReference type="PANTHER" id="PTHR31030">
    <property type="entry name" value="PLASMA MEMBRANE FUSION PROTEIN PRM1"/>
    <property type="match status" value="1"/>
</dbReference>
<feature type="compositionally biased region" description="Low complexity" evidence="11">
    <location>
        <begin position="745"/>
        <end position="762"/>
    </location>
</feature>
<dbReference type="GO" id="GO:0043332">
    <property type="term" value="C:mating projection tip"/>
    <property type="evidence" value="ECO:0007669"/>
    <property type="project" value="UniProtKB-UniRule"/>
</dbReference>
<keyword evidence="5 10" id="KW-0812">Transmembrane</keyword>
<dbReference type="Proteomes" id="UP001148786">
    <property type="component" value="Unassembled WGS sequence"/>
</dbReference>
<organism evidence="12 13">
    <name type="scientific">Agrocybe chaxingu</name>
    <dbReference type="NCBI Taxonomy" id="84603"/>
    <lineage>
        <taxon>Eukaryota</taxon>
        <taxon>Fungi</taxon>
        <taxon>Dikarya</taxon>
        <taxon>Basidiomycota</taxon>
        <taxon>Agaricomycotina</taxon>
        <taxon>Agaricomycetes</taxon>
        <taxon>Agaricomycetidae</taxon>
        <taxon>Agaricales</taxon>
        <taxon>Agaricineae</taxon>
        <taxon>Strophariaceae</taxon>
        <taxon>Agrocybe</taxon>
    </lineage>
</organism>
<comment type="function">
    <text evidence="1 10">Involved in cell fusion during mating by stabilizing the plasma membrane fusion event.</text>
</comment>
<evidence type="ECO:0000256" key="11">
    <source>
        <dbReference type="SAM" id="MobiDB-lite"/>
    </source>
</evidence>
<evidence type="ECO:0000256" key="9">
    <source>
        <dbReference type="ARBA" id="ARBA00023180"/>
    </source>
</evidence>
<keyword evidence="7 10" id="KW-1133">Transmembrane helix</keyword>
<evidence type="ECO:0000256" key="7">
    <source>
        <dbReference type="ARBA" id="ARBA00022989"/>
    </source>
</evidence>
<evidence type="ECO:0000256" key="2">
    <source>
        <dbReference type="ARBA" id="ARBA00004651"/>
    </source>
</evidence>
<sequence length="1145" mass="126021">MEGQYAESTVLKRGSMAACFAPFFSYTSSASSPVDLHGCRRKLEHPSPNLRRSLDTHHIVHDHHLTPYLQLPHLLSLTCSRTPSFLIFVAFRLQISLADAQDAVASAKDDLIASCKAAEEAATSAASMPRYLALATNRQFADAVNGSMNAARAALVLSLTVMEAIINFIIDLYRSTLLCFLELVVRGGLALIIAAVQEVNQLVQTVTTALRTSIQNDIASANNVIRSAIDAINRVNPFDDITPPQIPVPNLDGLQNVSLPTSFEQALTNLNASLPSVAQLKDKVQDVLSTPFELVKKDINDTFAGISFQPELMPVPQRNRLTFCNQLDMSVIDDIGRDFIKAAKIGVVILILIALLLIGLNCLLTWYKWRCLKNHLEYTRQAWSTDPTMVHTKSTSSAPQITLSDHNLMVLNANSEHPLITRITNQISARLRLSPSQHTHMQWFFNYIFHGPALACFLIGFFGLMCIQIQLLAMGPLVAKYKGRAASAVDDFSGTIAESINSSMYNQSALYANEVNGRVDGIQTSINEGVFGWVNGTTTTLNTTINEFYSDIQNAVATVFNGTILESPANEFLRCFIGSKVDAIESALTFLHDNLHVDMPRVNQTVLVLSPESVDEASQPIAAAALGGGEGNDEGLIGKLVLKYAEALKKERVMFAIFLALWGVVILMGLGVVLWHSYGRPYLEKRGRRKYEAEQRSGIGGISPFGVGSVGSAGALRASDEKQREFRSFSPLPSPRRSVFKPFWGSRANSPAGNNSSSPQASVENVAQPTWEAPPPPPEKKPGKLLAIGRKAMAREPRLMRDRINAELSAPLSPSAPTVQPFENKEHRNTAWTGKISALLGRKSHDKDDSKHSSDNDSVDFWDRTAMQEDPKPKPKLHVYTQRGIDKYGPPPRQSQMQKMQEQQTTRSRWSASPREARQPNWINVMSPTKKTTATTPTPPTVVISQEPETPSYPPAYPHPPIGLPIRKQQTSDVPLDVGPMYDDPFMSPTKPEHTVLPMPLYNGFESQPRQRQLPSPPRHPELQNIHSQSQRRRHESSSPPPPPKSPSTLQYGTALAPPPRDDRRDRHRRASSMGAQQWRVTNAIPGDSAYSSSATSLVPPTNSSQTITPKASGDLSDHARDTAANDDACTEELWCAQPLHHAVR</sequence>
<feature type="compositionally biased region" description="Pro residues" evidence="11">
    <location>
        <begin position="951"/>
        <end position="963"/>
    </location>
</feature>
<feature type="transmembrane region" description="Helical" evidence="10">
    <location>
        <begin position="447"/>
        <end position="474"/>
    </location>
</feature>
<evidence type="ECO:0000313" key="13">
    <source>
        <dbReference type="Proteomes" id="UP001148786"/>
    </source>
</evidence>
<dbReference type="PANTHER" id="PTHR31030:SF1">
    <property type="entry name" value="PLASMA MEMBRANE FUSION PROTEIN PRM1"/>
    <property type="match status" value="1"/>
</dbReference>
<evidence type="ECO:0000256" key="3">
    <source>
        <dbReference type="ARBA" id="ARBA00010780"/>
    </source>
</evidence>
<name>A0A9W8K1S7_9AGAR</name>
<evidence type="ECO:0000256" key="6">
    <source>
        <dbReference type="ARBA" id="ARBA00022971"/>
    </source>
</evidence>
<evidence type="ECO:0000256" key="10">
    <source>
        <dbReference type="RuleBase" id="RU366035"/>
    </source>
</evidence>
<dbReference type="EMBL" id="JANKHO010000451">
    <property type="protein sequence ID" value="KAJ3509788.1"/>
    <property type="molecule type" value="Genomic_DNA"/>
</dbReference>
<dbReference type="GO" id="GO:0005886">
    <property type="term" value="C:plasma membrane"/>
    <property type="evidence" value="ECO:0007669"/>
    <property type="project" value="UniProtKB-SubCell"/>
</dbReference>
<keyword evidence="4 10" id="KW-1003">Cell membrane</keyword>
<dbReference type="InterPro" id="IPR026777">
    <property type="entry name" value="PRM1"/>
</dbReference>
<gene>
    <name evidence="12" type="ORF">NLJ89_g5031</name>
</gene>
<comment type="similarity">
    <text evidence="3 10">Belongs to the PRM1 family.</text>
</comment>
<evidence type="ECO:0000256" key="5">
    <source>
        <dbReference type="ARBA" id="ARBA00022692"/>
    </source>
</evidence>
<feature type="compositionally biased region" description="Basic and acidic residues" evidence="11">
    <location>
        <begin position="843"/>
        <end position="873"/>
    </location>
</feature>
<proteinExistence type="inferred from homology"/>
<reference evidence="12" key="1">
    <citation type="submission" date="2022-07" db="EMBL/GenBank/DDBJ databases">
        <title>Genome Sequence of Agrocybe chaxingu.</title>
        <authorList>
            <person name="Buettner E."/>
        </authorList>
    </citation>
    <scope>NUCLEOTIDE SEQUENCE</scope>
    <source>
        <strain evidence="12">MP-N11</strain>
    </source>
</reference>
<evidence type="ECO:0000256" key="8">
    <source>
        <dbReference type="ARBA" id="ARBA00023136"/>
    </source>
</evidence>
<evidence type="ECO:0000256" key="4">
    <source>
        <dbReference type="ARBA" id="ARBA00022475"/>
    </source>
</evidence>
<protein>
    <recommendedName>
        <fullName evidence="10">Plasma membrane fusion protein PRM1</fullName>
    </recommendedName>
</protein>
<feature type="compositionally biased region" description="Polar residues" evidence="11">
    <location>
        <begin position="1090"/>
        <end position="1110"/>
    </location>
</feature>
<keyword evidence="13" id="KW-1185">Reference proteome</keyword>